<dbReference type="KEGG" id="pco:PHACADRAFT_265805"/>
<dbReference type="AlphaFoldDB" id="K5VRC9"/>
<gene>
    <name evidence="3" type="ORF">PHACADRAFT_265805</name>
</gene>
<dbReference type="EMBL" id="JH930536">
    <property type="protein sequence ID" value="EKM49134.1"/>
    <property type="molecule type" value="Genomic_DNA"/>
</dbReference>
<dbReference type="STRING" id="650164.K5VRC9"/>
<evidence type="ECO:0000259" key="2">
    <source>
        <dbReference type="PROSITE" id="PS50011"/>
    </source>
</evidence>
<proteinExistence type="predicted"/>
<dbReference type="Pfam" id="PF07714">
    <property type="entry name" value="PK_Tyr_Ser-Thr"/>
    <property type="match status" value="1"/>
</dbReference>
<reference evidence="3 4" key="1">
    <citation type="journal article" date="2012" name="BMC Genomics">
        <title>Comparative genomics of the white-rot fungi, Phanerochaete carnosa and P. chrysosporium, to elucidate the genetic basis of the distinct wood types they colonize.</title>
        <authorList>
            <person name="Suzuki H."/>
            <person name="MacDonald J."/>
            <person name="Syed K."/>
            <person name="Salamov A."/>
            <person name="Hori C."/>
            <person name="Aerts A."/>
            <person name="Henrissat B."/>
            <person name="Wiebenga A."/>
            <person name="vanKuyk P.A."/>
            <person name="Barry K."/>
            <person name="Lindquist E."/>
            <person name="LaButti K."/>
            <person name="Lapidus A."/>
            <person name="Lucas S."/>
            <person name="Coutinho P."/>
            <person name="Gong Y."/>
            <person name="Samejima M."/>
            <person name="Mahadevan R."/>
            <person name="Abou-Zaid M."/>
            <person name="de Vries R.P."/>
            <person name="Igarashi K."/>
            <person name="Yadav J.S."/>
            <person name="Grigoriev I.V."/>
            <person name="Master E.R."/>
        </authorList>
    </citation>
    <scope>NUCLEOTIDE SEQUENCE [LARGE SCALE GENOMIC DNA]</scope>
    <source>
        <strain evidence="3 4">HHB-10118-sp</strain>
    </source>
</reference>
<name>K5VRC9_PHACS</name>
<dbReference type="PRINTS" id="PR00109">
    <property type="entry name" value="TYRKINASE"/>
</dbReference>
<dbReference type="Proteomes" id="UP000008370">
    <property type="component" value="Unassembled WGS sequence"/>
</dbReference>
<evidence type="ECO:0000313" key="4">
    <source>
        <dbReference type="Proteomes" id="UP000008370"/>
    </source>
</evidence>
<feature type="region of interest" description="Disordered" evidence="1">
    <location>
        <begin position="270"/>
        <end position="290"/>
    </location>
</feature>
<keyword evidence="4" id="KW-1185">Reference proteome</keyword>
<accession>K5VRC9</accession>
<dbReference type="PANTHER" id="PTHR44329">
    <property type="entry name" value="SERINE/THREONINE-PROTEIN KINASE TNNI3K-RELATED"/>
    <property type="match status" value="1"/>
</dbReference>
<evidence type="ECO:0000313" key="3">
    <source>
        <dbReference type="EMBL" id="EKM49134.1"/>
    </source>
</evidence>
<dbReference type="Gene3D" id="1.10.510.10">
    <property type="entry name" value="Transferase(Phosphotransferase) domain 1"/>
    <property type="match status" value="1"/>
</dbReference>
<dbReference type="OrthoDB" id="2804215at2759"/>
<dbReference type="InterPro" id="IPR051681">
    <property type="entry name" value="Ser/Thr_Kinases-Pseudokinases"/>
</dbReference>
<dbReference type="RefSeq" id="XP_007402315.1">
    <property type="nucleotide sequence ID" value="XM_007402253.1"/>
</dbReference>
<dbReference type="GO" id="GO:0004674">
    <property type="term" value="F:protein serine/threonine kinase activity"/>
    <property type="evidence" value="ECO:0007669"/>
    <property type="project" value="TreeGrafter"/>
</dbReference>
<organism evidence="3 4">
    <name type="scientific">Phanerochaete carnosa (strain HHB-10118-sp)</name>
    <name type="common">White-rot fungus</name>
    <name type="synonym">Peniophora carnosa</name>
    <dbReference type="NCBI Taxonomy" id="650164"/>
    <lineage>
        <taxon>Eukaryota</taxon>
        <taxon>Fungi</taxon>
        <taxon>Dikarya</taxon>
        <taxon>Basidiomycota</taxon>
        <taxon>Agaricomycotina</taxon>
        <taxon>Agaricomycetes</taxon>
        <taxon>Polyporales</taxon>
        <taxon>Phanerochaetaceae</taxon>
        <taxon>Phanerochaete</taxon>
    </lineage>
</organism>
<sequence length="462" mass="50929">MRVCTRQELEMSKHLKMFCREITLVHSLSHPNVCELIGVDRELFGGNFCLVTDWMPYGNIMDFIGTYSFVLEEVNRLVVEIASALAYLHGKNVVHGDLHAKNILIDAGRHVRLADFGLSDFSDASSASVSSASPGAARYMAPEILSPEEYGLKHVRHTPQSDVHSFAMCIWAIFNGDSPFHSCPAITASIAICRGKRPSRYTANHVLPEPLWFLLTRCWRDQAGDRPSSSNLYRELSHMFAPHTTTDADIRTPAAGSGLVVPSHLCRKADNHGDKAPLSSQPESDDGTLGTRTVLKSHRTAHCARTGPVSASQPLHTLLSAFERLRINPAAMPSQAPQTVLGLASIYPGAEHLVPQMLYHPPQDQELPSTNTSSVMFYVSDLRGCGISCPDALNGRFAELKDANEIIECQSFAFLRILVRVGLITSPGRFSPFFTPTLLGQTWRDGSVSAHKHFSMNRRRSV</sequence>
<dbReference type="PROSITE" id="PS50011">
    <property type="entry name" value="PROTEIN_KINASE_DOM"/>
    <property type="match status" value="1"/>
</dbReference>
<dbReference type="GO" id="GO:0005524">
    <property type="term" value="F:ATP binding"/>
    <property type="evidence" value="ECO:0007669"/>
    <property type="project" value="InterPro"/>
</dbReference>
<dbReference type="InterPro" id="IPR011009">
    <property type="entry name" value="Kinase-like_dom_sf"/>
</dbReference>
<protein>
    <recommendedName>
        <fullName evidence="2">Protein kinase domain-containing protein</fullName>
    </recommendedName>
</protein>
<dbReference type="InterPro" id="IPR000719">
    <property type="entry name" value="Prot_kinase_dom"/>
</dbReference>
<dbReference type="InParanoid" id="K5VRC9"/>
<evidence type="ECO:0000256" key="1">
    <source>
        <dbReference type="SAM" id="MobiDB-lite"/>
    </source>
</evidence>
<dbReference type="GeneID" id="18919206"/>
<feature type="domain" description="Protein kinase" evidence="2">
    <location>
        <begin position="1"/>
        <end position="241"/>
    </location>
</feature>
<dbReference type="InterPro" id="IPR001245">
    <property type="entry name" value="Ser-Thr/Tyr_kinase_cat_dom"/>
</dbReference>
<dbReference type="HOGENOM" id="CLU_047440_0_0_1"/>
<dbReference type="SUPFAM" id="SSF56112">
    <property type="entry name" value="Protein kinase-like (PK-like)"/>
    <property type="match status" value="1"/>
</dbReference>